<evidence type="ECO:0000259" key="1">
    <source>
        <dbReference type="Pfam" id="PF08291"/>
    </source>
</evidence>
<keyword evidence="3" id="KW-1185">Reference proteome</keyword>
<dbReference type="InterPro" id="IPR013230">
    <property type="entry name" value="Peptidase_M15A_C"/>
</dbReference>
<dbReference type="RefSeq" id="WP_160729384.1">
    <property type="nucleotide sequence ID" value="NZ_WTYP01000001.1"/>
</dbReference>
<evidence type="ECO:0000313" key="2">
    <source>
        <dbReference type="EMBL" id="MXP46112.1"/>
    </source>
</evidence>
<accession>A0A6I4V2D5</accession>
<dbReference type="Pfam" id="PF08291">
    <property type="entry name" value="Peptidase_M15_3"/>
    <property type="match status" value="1"/>
</dbReference>
<dbReference type="OrthoDB" id="500593at2"/>
<dbReference type="Proteomes" id="UP000471435">
    <property type="component" value="Unassembled WGS sequence"/>
</dbReference>
<gene>
    <name evidence="2" type="ORF">GRI43_01735</name>
</gene>
<dbReference type="SUPFAM" id="SSF55166">
    <property type="entry name" value="Hedgehog/DD-peptidase"/>
    <property type="match status" value="1"/>
</dbReference>
<sequence>MRRLSLILVFVCVAGLVLWLFARPGEVQLVAKGEPYAYSRAAFDKWVVTDPDRRGEFEAFGEFLASHDVGDVVPAWELTRTDANRSNDCERPAFLIPPRDKWMNIIPVLTLMRDQIVPEIGKVEVQSSYRTTDFNACVGGARRSRHLEFSAVDLVPVGDIANADLFRRLCAVQRNLGPQSRLGLGAYFDPEKADNASGRFHLDVSGYRSWGYSQRSESSGCRAFF</sequence>
<evidence type="ECO:0000313" key="3">
    <source>
        <dbReference type="Proteomes" id="UP000471435"/>
    </source>
</evidence>
<dbReference type="Gene3D" id="3.30.1380.10">
    <property type="match status" value="1"/>
</dbReference>
<reference evidence="2 3" key="1">
    <citation type="submission" date="2019-12" db="EMBL/GenBank/DDBJ databases">
        <title>Genomic-based taxomic classification of the family Erythrobacteraceae.</title>
        <authorList>
            <person name="Xu L."/>
        </authorList>
    </citation>
    <scope>NUCLEOTIDE SEQUENCE [LARGE SCALE GENOMIC DNA]</scope>
    <source>
        <strain evidence="2 3">SW-109</strain>
    </source>
</reference>
<name>A0A6I4V2D5_9SPHN</name>
<feature type="domain" description="Peptidase M15A C-terminal" evidence="1">
    <location>
        <begin position="103"/>
        <end position="161"/>
    </location>
</feature>
<dbReference type="InterPro" id="IPR009045">
    <property type="entry name" value="Zn_M74/Hedgehog-like"/>
</dbReference>
<proteinExistence type="predicted"/>
<comment type="caution">
    <text evidence="2">The sequence shown here is derived from an EMBL/GenBank/DDBJ whole genome shotgun (WGS) entry which is preliminary data.</text>
</comment>
<dbReference type="EMBL" id="WTYP01000001">
    <property type="protein sequence ID" value="MXP46112.1"/>
    <property type="molecule type" value="Genomic_DNA"/>
</dbReference>
<dbReference type="AlphaFoldDB" id="A0A6I4V2D5"/>
<organism evidence="2 3">
    <name type="scientific">Pontixanthobacter luteolus</name>
    <dbReference type="NCBI Taxonomy" id="295089"/>
    <lineage>
        <taxon>Bacteria</taxon>
        <taxon>Pseudomonadati</taxon>
        <taxon>Pseudomonadota</taxon>
        <taxon>Alphaproteobacteria</taxon>
        <taxon>Sphingomonadales</taxon>
        <taxon>Erythrobacteraceae</taxon>
        <taxon>Pontixanthobacter</taxon>
    </lineage>
</organism>
<protein>
    <recommendedName>
        <fullName evidence="1">Peptidase M15A C-terminal domain-containing protein</fullName>
    </recommendedName>
</protein>